<keyword evidence="1" id="KW-0472">Membrane</keyword>
<evidence type="ECO:0000313" key="2">
    <source>
        <dbReference type="EMBL" id="GAB39977.1"/>
    </source>
</evidence>
<dbReference type="EMBL" id="BAFC01000083">
    <property type="protein sequence ID" value="GAB39977.1"/>
    <property type="molecule type" value="Genomic_DNA"/>
</dbReference>
<comment type="caution">
    <text evidence="2">The sequence shown here is derived from an EMBL/GenBank/DDBJ whole genome shotgun (WGS) entry which is preliminary data.</text>
</comment>
<proteinExistence type="predicted"/>
<organism evidence="2 3">
    <name type="scientific">Gordonia sputi NBRC 100414</name>
    <dbReference type="NCBI Taxonomy" id="1089453"/>
    <lineage>
        <taxon>Bacteria</taxon>
        <taxon>Bacillati</taxon>
        <taxon>Actinomycetota</taxon>
        <taxon>Actinomycetes</taxon>
        <taxon>Mycobacteriales</taxon>
        <taxon>Gordoniaceae</taxon>
        <taxon>Gordonia</taxon>
    </lineage>
</organism>
<keyword evidence="1" id="KW-0812">Transmembrane</keyword>
<feature type="transmembrane region" description="Helical" evidence="1">
    <location>
        <begin position="106"/>
        <end position="126"/>
    </location>
</feature>
<dbReference type="eggNOG" id="ENOG5033Z53">
    <property type="taxonomic scope" value="Bacteria"/>
</dbReference>
<keyword evidence="1" id="KW-1133">Transmembrane helix</keyword>
<gene>
    <name evidence="2" type="ORF">GOSPT_085_00950</name>
</gene>
<name>H5U2L9_9ACTN</name>
<accession>H5U2L9</accession>
<dbReference type="AlphaFoldDB" id="H5U2L9"/>
<feature type="transmembrane region" description="Helical" evidence="1">
    <location>
        <begin position="73"/>
        <end position="94"/>
    </location>
</feature>
<reference evidence="2 3" key="1">
    <citation type="submission" date="2012-02" db="EMBL/GenBank/DDBJ databases">
        <title>Whole genome shotgun sequence of Gordonia sputi NBRC 100414.</title>
        <authorList>
            <person name="Yoshida I."/>
            <person name="Hosoyama A."/>
            <person name="Tsuchikane K."/>
            <person name="Katsumata H."/>
            <person name="Yamazaki S."/>
            <person name="Fujita N."/>
        </authorList>
    </citation>
    <scope>NUCLEOTIDE SEQUENCE [LARGE SCALE GENOMIC DNA]</scope>
    <source>
        <strain evidence="2 3">NBRC 100414</strain>
    </source>
</reference>
<evidence type="ECO:0000313" key="3">
    <source>
        <dbReference type="Proteomes" id="UP000005845"/>
    </source>
</evidence>
<evidence type="ECO:0000256" key="1">
    <source>
        <dbReference type="SAM" id="Phobius"/>
    </source>
</evidence>
<dbReference type="Proteomes" id="UP000005845">
    <property type="component" value="Unassembled WGS sequence"/>
</dbReference>
<protein>
    <recommendedName>
        <fullName evidence="4">DoxX family protein</fullName>
    </recommendedName>
</protein>
<keyword evidence="3" id="KW-1185">Reference proteome</keyword>
<sequence>MVTATLARVALGALWLHEGIVKYHAGFGRADILLVVQSAASNERVPGFYRAFTRDVVGHVPTAFGVGVPLLEVALGIALVLGLATLPVALLSAFQLCNYWSADQLVTQYPIMLALSVAVAAFASTASRVNLRTSLAAVHQLKRSSLAIGHHERRVV</sequence>
<dbReference type="RefSeq" id="WP_005206940.1">
    <property type="nucleotide sequence ID" value="NZ_BAFC01000083.1"/>
</dbReference>
<evidence type="ECO:0008006" key="4">
    <source>
        <dbReference type="Google" id="ProtNLM"/>
    </source>
</evidence>